<evidence type="ECO:0000313" key="2">
    <source>
        <dbReference type="EMBL" id="EJK75288.1"/>
    </source>
</evidence>
<dbReference type="Proteomes" id="UP000266841">
    <property type="component" value="Unassembled WGS sequence"/>
</dbReference>
<evidence type="ECO:0000256" key="1">
    <source>
        <dbReference type="SAM" id="MobiDB-lite"/>
    </source>
</evidence>
<comment type="caution">
    <text evidence="2">The sequence shown here is derived from an EMBL/GenBank/DDBJ whole genome shotgun (WGS) entry which is preliminary data.</text>
</comment>
<keyword evidence="3" id="KW-1185">Reference proteome</keyword>
<dbReference type="eggNOG" id="ENOG502TBA5">
    <property type="taxonomic scope" value="Eukaryota"/>
</dbReference>
<organism evidence="2 3">
    <name type="scientific">Thalassiosira oceanica</name>
    <name type="common">Marine diatom</name>
    <dbReference type="NCBI Taxonomy" id="159749"/>
    <lineage>
        <taxon>Eukaryota</taxon>
        <taxon>Sar</taxon>
        <taxon>Stramenopiles</taxon>
        <taxon>Ochrophyta</taxon>
        <taxon>Bacillariophyta</taxon>
        <taxon>Coscinodiscophyceae</taxon>
        <taxon>Thalassiosirophycidae</taxon>
        <taxon>Thalassiosirales</taxon>
        <taxon>Thalassiosiraceae</taxon>
        <taxon>Thalassiosira</taxon>
    </lineage>
</organism>
<name>K0T992_THAOC</name>
<dbReference type="EMBL" id="AGNL01003020">
    <property type="protein sequence ID" value="EJK75288.1"/>
    <property type="molecule type" value="Genomic_DNA"/>
</dbReference>
<reference evidence="2 3" key="1">
    <citation type="journal article" date="2012" name="Genome Biol.">
        <title>Genome and low-iron response of an oceanic diatom adapted to chronic iron limitation.</title>
        <authorList>
            <person name="Lommer M."/>
            <person name="Specht M."/>
            <person name="Roy A.S."/>
            <person name="Kraemer L."/>
            <person name="Andreson R."/>
            <person name="Gutowska M.A."/>
            <person name="Wolf J."/>
            <person name="Bergner S.V."/>
            <person name="Schilhabel M.B."/>
            <person name="Klostermeier U.C."/>
            <person name="Beiko R.G."/>
            <person name="Rosenstiel P."/>
            <person name="Hippler M."/>
            <person name="Laroche J."/>
        </authorList>
    </citation>
    <scope>NUCLEOTIDE SEQUENCE [LARGE SCALE GENOMIC DNA]</scope>
    <source>
        <strain evidence="2 3">CCMP1005</strain>
    </source>
</reference>
<proteinExistence type="predicted"/>
<protein>
    <submittedName>
        <fullName evidence="2">Uncharacterized protein</fullName>
    </submittedName>
</protein>
<evidence type="ECO:0000313" key="3">
    <source>
        <dbReference type="Proteomes" id="UP000266841"/>
    </source>
</evidence>
<sequence>MNFFLCDLLRPASGVCSWVFGRRRGPSCSAECPLHANGSIGSVRGLRQPQTTIDASSVFGLSAPMCSRPASHERFFLSHVSLLQAADVAGNRLSRNRAQTPPRERDRLGGVSARFAIMSSVETAAMGFNDSDERLGGVDDLRIQCLSASTSTPPVQVAPVDSPRYSSQPATVKLQPAQSPHAVIVLSSGQPKSKSQCADERTTPAPTKPALQPCIKQAGASLGPNLGPRPMHYSRSFKTQPSPSLVGGILSGQSLAFSRGAICPFWRYSVFVRQSWSKVTVRLRVKTARDWLGGEHIGHWSGQIDDDRQCIEFEVGGRRTRPHTTDPMMGPSACRGHLAEQH</sequence>
<feature type="region of interest" description="Disordered" evidence="1">
    <location>
        <begin position="188"/>
        <end position="211"/>
    </location>
</feature>
<gene>
    <name evidence="2" type="ORF">THAOC_02991</name>
</gene>
<dbReference type="AlphaFoldDB" id="K0T992"/>
<accession>K0T992</accession>
<feature type="region of interest" description="Disordered" evidence="1">
    <location>
        <begin position="318"/>
        <end position="342"/>
    </location>
</feature>